<dbReference type="EMBL" id="LSRL02000605">
    <property type="protein sequence ID" value="TDG40313.1"/>
    <property type="molecule type" value="Genomic_DNA"/>
</dbReference>
<feature type="region of interest" description="Disordered" evidence="1">
    <location>
        <begin position="66"/>
        <end position="106"/>
    </location>
</feature>
<feature type="region of interest" description="Disordered" evidence="1">
    <location>
        <begin position="169"/>
        <end position="194"/>
    </location>
</feature>
<evidence type="ECO:0000313" key="2">
    <source>
        <dbReference type="EMBL" id="TDG40313.1"/>
    </source>
</evidence>
<comment type="caution">
    <text evidence="2">The sequence shown here is derived from an EMBL/GenBank/DDBJ whole genome shotgun (WGS) entry which is preliminary data.</text>
</comment>
<organism evidence="2 3">
    <name type="scientific">Drosophila navojoa</name>
    <name type="common">Fruit fly</name>
    <dbReference type="NCBI Taxonomy" id="7232"/>
    <lineage>
        <taxon>Eukaryota</taxon>
        <taxon>Metazoa</taxon>
        <taxon>Ecdysozoa</taxon>
        <taxon>Arthropoda</taxon>
        <taxon>Hexapoda</taxon>
        <taxon>Insecta</taxon>
        <taxon>Pterygota</taxon>
        <taxon>Neoptera</taxon>
        <taxon>Endopterygota</taxon>
        <taxon>Diptera</taxon>
        <taxon>Brachycera</taxon>
        <taxon>Muscomorpha</taxon>
        <taxon>Ephydroidea</taxon>
        <taxon>Drosophilidae</taxon>
        <taxon>Drosophila</taxon>
    </lineage>
</organism>
<dbReference type="OMA" id="NRICIPR"/>
<evidence type="ECO:0000256" key="1">
    <source>
        <dbReference type="SAM" id="MobiDB-lite"/>
    </source>
</evidence>
<accession>A0A484AVA8</accession>
<proteinExistence type="predicted"/>
<feature type="compositionally biased region" description="Basic residues" evidence="1">
    <location>
        <begin position="81"/>
        <end position="100"/>
    </location>
</feature>
<dbReference type="Proteomes" id="UP000295192">
    <property type="component" value="Unassembled WGS sequence"/>
</dbReference>
<name>A0A484AVA8_DRONA</name>
<gene>
    <name evidence="2" type="ORF">AWZ03_013257</name>
</gene>
<dbReference type="STRING" id="7232.A0A484AVA8"/>
<protein>
    <submittedName>
        <fullName evidence="2">Uncharacterized protein</fullName>
    </submittedName>
</protein>
<keyword evidence="3" id="KW-1185">Reference proteome</keyword>
<sequence>MSKRKRTNSVINPTWIPESRSFFDHVITDTLHYLRINSTLQLSANEEKAMCKLEVKWREKYNANERMPESTPLPLELPKAAPRKQSRPVAKRPARAKRNARPVDPHNLKDNDKIVYRICIPPIKPEWCCRSFDLNIPAYVCKQNLIQPLITWQLLDRIMELPLEEGTAEFQTCSSSSSGGGGGSSSGSNGNSAK</sequence>
<reference evidence="2 3" key="1">
    <citation type="journal article" date="2019" name="J. Hered.">
        <title>An Improved Genome Assembly for Drosophila navojoa, the Basal Species in the mojavensis Cluster.</title>
        <authorList>
            <person name="Vanderlinde T."/>
            <person name="Dupim E.G."/>
            <person name="Nazario-Yepiz N.O."/>
            <person name="Carvalho A.B."/>
        </authorList>
    </citation>
    <scope>NUCLEOTIDE SEQUENCE [LARGE SCALE GENOMIC DNA]</scope>
    <source>
        <strain evidence="2">Navoj_Jal97</strain>
        <tissue evidence="2">Whole organism</tissue>
    </source>
</reference>
<dbReference type="AlphaFoldDB" id="A0A484AVA8"/>
<evidence type="ECO:0000313" key="3">
    <source>
        <dbReference type="Proteomes" id="UP000295192"/>
    </source>
</evidence>